<dbReference type="Proteomes" id="UP000324159">
    <property type="component" value="Unassembled WGS sequence"/>
</dbReference>
<dbReference type="AlphaFoldDB" id="A0A5D3WF15"/>
<feature type="transmembrane region" description="Helical" evidence="4">
    <location>
        <begin position="217"/>
        <end position="236"/>
    </location>
</feature>
<feature type="transmembrane region" description="Helical" evidence="4">
    <location>
        <begin position="120"/>
        <end position="139"/>
    </location>
</feature>
<feature type="transmembrane region" description="Helical" evidence="4">
    <location>
        <begin position="380"/>
        <end position="397"/>
    </location>
</feature>
<dbReference type="PANTHER" id="PTHR44227:SF3">
    <property type="entry name" value="PROTEIN O-MANNOSYL-TRANSFERASE TMTC4"/>
    <property type="match status" value="1"/>
</dbReference>
<keyword evidence="2 3" id="KW-0802">TPR repeat</keyword>
<feature type="transmembrane region" description="Helical" evidence="4">
    <location>
        <begin position="354"/>
        <end position="371"/>
    </location>
</feature>
<evidence type="ECO:0000313" key="6">
    <source>
        <dbReference type="Proteomes" id="UP000324159"/>
    </source>
</evidence>
<feature type="repeat" description="TPR" evidence="3">
    <location>
        <begin position="421"/>
        <end position="454"/>
    </location>
</feature>
<keyword evidence="4" id="KW-1133">Transmembrane helix</keyword>
<organism evidence="5 6">
    <name type="scientific">Geothermobacter ehrlichii</name>
    <dbReference type="NCBI Taxonomy" id="213224"/>
    <lineage>
        <taxon>Bacteria</taxon>
        <taxon>Pseudomonadati</taxon>
        <taxon>Thermodesulfobacteriota</taxon>
        <taxon>Desulfuromonadia</taxon>
        <taxon>Desulfuromonadales</taxon>
        <taxon>Geothermobacteraceae</taxon>
        <taxon>Geothermobacter</taxon>
    </lineage>
</organism>
<evidence type="ECO:0000313" key="5">
    <source>
        <dbReference type="EMBL" id="TYO96065.1"/>
    </source>
</evidence>
<feature type="transmembrane region" description="Helical" evidence="4">
    <location>
        <begin position="145"/>
        <end position="161"/>
    </location>
</feature>
<feature type="transmembrane region" description="Helical" evidence="4">
    <location>
        <begin position="328"/>
        <end position="348"/>
    </location>
</feature>
<comment type="caution">
    <text evidence="5">The sequence shown here is derived from an EMBL/GenBank/DDBJ whole genome shotgun (WGS) entry which is preliminary data.</text>
</comment>
<sequence>MRGTSRRILHNAGCHGELLLVLVTAVVCVLIVYWQSFHHPWALDDGPVILQNPDIQSWQSFLKNARPGRPVRELSLMLDRALWGMDPTWWHVQQLFWHVFNGVLVWVLGKKLGLGGRAALLASLFFLLHPVQVEVVANLANRKDSLALAGILVSVIALLNFQKGKERQRFLWLALAFGAGLLACGAKQTAIGLLLLWPVIEYLWCDQDRYFLLRHRRLFASALGAGLVAVMAWYLFGGGREQFLADARRWFYVYQYFEPTDELDQLLMVLKSSGFLAWHLVWPLNLAPDYIYPPPAGILEPRIFLTGLGWIGVGILLLVLWRKRHPAFFSLLWVLAFWLPVSGLWPISYFAADRYLYIPLVGLAMLLGGVYDRCRKWERVLAPLFLLWLVALAGLSFQQNRIWLSPERLWKHAVEVSPESSSAWNNLGLVVLNQGHPDTAASYFAKAISLNPYNANPYYNLGLAYEKQGNLGQALVYYRKFVEGRAPGLVREREALRQRLRRTYGIRL</sequence>
<feature type="transmembrane region" description="Helical" evidence="4">
    <location>
        <begin position="302"/>
        <end position="321"/>
    </location>
</feature>
<keyword evidence="1" id="KW-0677">Repeat</keyword>
<dbReference type="PROSITE" id="PS50005">
    <property type="entry name" value="TPR"/>
    <property type="match status" value="2"/>
</dbReference>
<evidence type="ECO:0000256" key="4">
    <source>
        <dbReference type="SAM" id="Phobius"/>
    </source>
</evidence>
<evidence type="ECO:0000256" key="3">
    <source>
        <dbReference type="PROSITE-ProRule" id="PRU00339"/>
    </source>
</evidence>
<dbReference type="SMART" id="SM00028">
    <property type="entry name" value="TPR"/>
    <property type="match status" value="2"/>
</dbReference>
<proteinExistence type="predicted"/>
<dbReference type="InterPro" id="IPR019734">
    <property type="entry name" value="TPR_rpt"/>
</dbReference>
<keyword evidence="4" id="KW-0812">Transmembrane</keyword>
<feature type="repeat" description="TPR" evidence="3">
    <location>
        <begin position="455"/>
        <end position="488"/>
    </location>
</feature>
<dbReference type="InterPro" id="IPR052346">
    <property type="entry name" value="O-mannosyl-transferase_TMTC"/>
</dbReference>
<dbReference type="EMBL" id="VNIB01000015">
    <property type="protein sequence ID" value="TYO96065.1"/>
    <property type="molecule type" value="Genomic_DNA"/>
</dbReference>
<dbReference type="InterPro" id="IPR011990">
    <property type="entry name" value="TPR-like_helical_dom_sf"/>
</dbReference>
<keyword evidence="4" id="KW-0472">Membrane</keyword>
<evidence type="ECO:0000256" key="2">
    <source>
        <dbReference type="ARBA" id="ARBA00022803"/>
    </source>
</evidence>
<evidence type="ECO:0000256" key="1">
    <source>
        <dbReference type="ARBA" id="ARBA00022737"/>
    </source>
</evidence>
<protein>
    <submittedName>
        <fullName evidence="5">Tetratricopeptide repeat protein</fullName>
    </submittedName>
</protein>
<keyword evidence="6" id="KW-1185">Reference proteome</keyword>
<gene>
    <name evidence="5" type="ORF">EDC39_11511</name>
</gene>
<feature type="transmembrane region" description="Helical" evidence="4">
    <location>
        <begin position="170"/>
        <end position="197"/>
    </location>
</feature>
<feature type="transmembrane region" description="Helical" evidence="4">
    <location>
        <begin position="12"/>
        <end position="34"/>
    </location>
</feature>
<dbReference type="Gene3D" id="1.25.40.10">
    <property type="entry name" value="Tetratricopeptide repeat domain"/>
    <property type="match status" value="1"/>
</dbReference>
<reference evidence="5 6" key="1">
    <citation type="submission" date="2019-07" db="EMBL/GenBank/DDBJ databases">
        <title>Genomic Encyclopedia of Type Strains, Phase IV (KMG-IV): sequencing the most valuable type-strain genomes for metagenomic binning, comparative biology and taxonomic classification.</title>
        <authorList>
            <person name="Goeker M."/>
        </authorList>
    </citation>
    <scope>NUCLEOTIDE SEQUENCE [LARGE SCALE GENOMIC DNA]</scope>
    <source>
        <strain evidence="5 6">SS015</strain>
    </source>
</reference>
<name>A0A5D3WF15_9BACT</name>
<dbReference type="PANTHER" id="PTHR44227">
    <property type="match status" value="1"/>
</dbReference>
<dbReference type="PROSITE" id="PS50293">
    <property type="entry name" value="TPR_REGION"/>
    <property type="match status" value="1"/>
</dbReference>
<accession>A0A5D3WF15</accession>
<dbReference type="Pfam" id="PF13431">
    <property type="entry name" value="TPR_17"/>
    <property type="match status" value="1"/>
</dbReference>
<dbReference type="SUPFAM" id="SSF48452">
    <property type="entry name" value="TPR-like"/>
    <property type="match status" value="1"/>
</dbReference>